<dbReference type="InterPro" id="IPR043472">
    <property type="entry name" value="Macro_dom-like"/>
</dbReference>
<feature type="compositionally biased region" description="Basic and acidic residues" evidence="10">
    <location>
        <begin position="428"/>
        <end position="456"/>
    </location>
</feature>
<feature type="region of interest" description="Disordered" evidence="10">
    <location>
        <begin position="376"/>
        <end position="456"/>
    </location>
</feature>
<feature type="region of interest" description="Disordered" evidence="10">
    <location>
        <begin position="856"/>
        <end position="882"/>
    </location>
</feature>
<gene>
    <name evidence="13" type="ORF">FSP39_016972</name>
</gene>
<feature type="compositionally biased region" description="Basic and acidic residues" evidence="10">
    <location>
        <begin position="31"/>
        <end position="147"/>
    </location>
</feature>
<feature type="compositionally biased region" description="Basic and acidic residues" evidence="10">
    <location>
        <begin position="856"/>
        <end position="866"/>
    </location>
</feature>
<evidence type="ECO:0000256" key="10">
    <source>
        <dbReference type="SAM" id="MobiDB-lite"/>
    </source>
</evidence>
<dbReference type="Gene3D" id="3.30.390.130">
    <property type="match status" value="1"/>
</dbReference>
<organism evidence="13 14">
    <name type="scientific">Pinctada imbricata</name>
    <name type="common">Atlantic pearl-oyster</name>
    <name type="synonym">Pinctada martensii</name>
    <dbReference type="NCBI Taxonomy" id="66713"/>
    <lineage>
        <taxon>Eukaryota</taxon>
        <taxon>Metazoa</taxon>
        <taxon>Spiralia</taxon>
        <taxon>Lophotrochozoa</taxon>
        <taxon>Mollusca</taxon>
        <taxon>Bivalvia</taxon>
        <taxon>Autobranchia</taxon>
        <taxon>Pteriomorphia</taxon>
        <taxon>Pterioida</taxon>
        <taxon>Pterioidea</taxon>
        <taxon>Pteriidae</taxon>
        <taxon>Pinctada</taxon>
    </lineage>
</organism>
<dbReference type="InterPro" id="IPR017907">
    <property type="entry name" value="Znf_RING_CS"/>
</dbReference>
<dbReference type="EC" id="2.3.2.27" evidence="4"/>
<accession>A0AA88YBF7</accession>
<dbReference type="Gene3D" id="3.40.220.10">
    <property type="entry name" value="Leucine Aminopeptidase, subunit E, domain 1"/>
    <property type="match status" value="2"/>
</dbReference>
<keyword evidence="14" id="KW-1185">Reference proteome</keyword>
<dbReference type="Proteomes" id="UP001186944">
    <property type="component" value="Unassembled WGS sequence"/>
</dbReference>
<name>A0AA88YBF7_PINIB</name>
<sequence>MDILTIDLALYLYRSIHTQETTEQIDVGNSQREEDIREQGEMKPCRRGQREKSGSDEKTDSSSDDEKYDSRNERDHPSKGKRDISRNKRDYPDYGKRDDSRNERDYSTKGKGDDSRNRKRYEPTKVKRNDSRNEKRGDNSRRRRDESLGDEDNWTGSSQKKNNFKDKRGRDKYTFDTDEGIKVRLYKGSIVNLQTDAIVNAANGDLDNCGGVAKVISDAAGRALERECKDYIRQNKKLNVSETCVTGGGKLPCNFVIHAVGPNWHDYRGDEDVKVTCLIDLALTVENILRAAEKYNLSTVVMPPLSSGIFAVPTHMCAAMYLKGILDFSGANRFGSIKEFHIIDIKDEILDLVEECHKAFQRNTKEIDPLCVLQKHSSKGRPRQYGSDHQGIGQSGARRRRHQARELTDRNSEPFPDNQRTDTSGNVRNEKKDNPSDRHDLRESRQEKKEKHKGSELDTGYTAFQIGQIYVYIYTGDIVQLKDIDGLVSPENQYLNGCGKLSTAIMKLAGANYQKDHKGLALPNGRPRPLNDVLVTPAGNLGYARVLHAVTRQLSDKPKPSKHDLDSLEKLVYNVLRKFDKFIWMLRIWKNFVPASIAMPLLGAGALQDINNIRMCCLAMYFGIEEYLSRHWMILKLHAIHLVNKNPVFTNCLREVFLQMTGNIPYDAVQNNPDPNQAMVGTPHPRAGVLPSPYPNPSIPGQYKFQSYPQQPVKQGHAGQQRKRPSANIPSYPSQSHSKEYSRQNSSEFDSHQNQSVGQSTSDSYPEKALQYPYPKQQTGKQMYGGRSRHRQFGVGHRPWYEKRQSSTDESSDSKKRKFDPSKYKSIDTWKAEEEKDDTGDQRFGKYMQKVMLASKTEEKPNKAAKDPGNLNIIDDGDDQSGDDSEILGAHADPTVEEDYDCVICLSTIEDAAELKRCKHKFCRECIIEYFKMKSACPVCSMVYGELYGDQPLDGIATVYVDSNALPGYTCPTLIIAYEFPDGVQEEYHPAPGEPYKGISRQGYLPKNREGKEILKLLKTAFKQRLVFTIGASRTSGKDNVVTWNDIHHKTRREGGPERYGYPDEEYLSRVKDELLAKGIE</sequence>
<feature type="region of interest" description="Disordered" evidence="10">
    <location>
        <begin position="668"/>
        <end position="822"/>
    </location>
</feature>
<keyword evidence="6" id="KW-0479">Metal-binding</keyword>
<dbReference type="CDD" id="cd02907">
    <property type="entry name" value="Macro_Af1521_BAL-like"/>
    <property type="match status" value="1"/>
</dbReference>
<reference evidence="13" key="1">
    <citation type="submission" date="2019-08" db="EMBL/GenBank/DDBJ databases">
        <title>The improved chromosome-level genome for the pearl oyster Pinctada fucata martensii using PacBio sequencing and Hi-C.</title>
        <authorList>
            <person name="Zheng Z."/>
        </authorList>
    </citation>
    <scope>NUCLEOTIDE SEQUENCE</scope>
    <source>
        <strain evidence="13">ZZ-2019</strain>
        <tissue evidence="13">Adductor muscle</tissue>
    </source>
</reference>
<feature type="domain" description="Macro" evidence="12">
    <location>
        <begin position="458"/>
        <end position="661"/>
    </location>
</feature>
<dbReference type="GO" id="GO:0016567">
    <property type="term" value="P:protein ubiquitination"/>
    <property type="evidence" value="ECO:0007669"/>
    <property type="project" value="InterPro"/>
</dbReference>
<evidence type="ECO:0000256" key="9">
    <source>
        <dbReference type="PROSITE-ProRule" id="PRU00175"/>
    </source>
</evidence>
<dbReference type="SMART" id="SM00184">
    <property type="entry name" value="RING"/>
    <property type="match status" value="1"/>
</dbReference>
<comment type="similarity">
    <text evidence="3">Belongs to the Deltex family.</text>
</comment>
<dbReference type="Pfam" id="PF13923">
    <property type="entry name" value="zf-C3HC4_2"/>
    <property type="match status" value="1"/>
</dbReference>
<dbReference type="CDD" id="cd09633">
    <property type="entry name" value="Deltex_C"/>
    <property type="match status" value="1"/>
</dbReference>
<dbReference type="InterPro" id="IPR039396">
    <property type="entry name" value="Deltex_C"/>
</dbReference>
<evidence type="ECO:0000313" key="14">
    <source>
        <dbReference type="Proteomes" id="UP001186944"/>
    </source>
</evidence>
<feature type="region of interest" description="Disordered" evidence="10">
    <location>
        <begin position="19"/>
        <end position="172"/>
    </location>
</feature>
<evidence type="ECO:0000313" key="13">
    <source>
        <dbReference type="EMBL" id="KAK3098184.1"/>
    </source>
</evidence>
<dbReference type="SUPFAM" id="SSF52949">
    <property type="entry name" value="Macro domain-like"/>
    <property type="match status" value="2"/>
</dbReference>
<protein>
    <recommendedName>
        <fullName evidence="4">RING-type E3 ubiquitin transferase</fullName>
        <ecNumber evidence="4">2.3.2.27</ecNumber>
    </recommendedName>
</protein>
<dbReference type="GO" id="GO:0061630">
    <property type="term" value="F:ubiquitin protein ligase activity"/>
    <property type="evidence" value="ECO:0007669"/>
    <property type="project" value="UniProtKB-EC"/>
</dbReference>
<keyword evidence="8" id="KW-0862">Zinc</keyword>
<dbReference type="InterPro" id="IPR013083">
    <property type="entry name" value="Znf_RING/FYVE/PHD"/>
</dbReference>
<dbReference type="InterPro" id="IPR039399">
    <property type="entry name" value="Deltex_C_sf"/>
</dbReference>
<feature type="compositionally biased region" description="Polar residues" evidence="10">
    <location>
        <begin position="743"/>
        <end position="764"/>
    </location>
</feature>
<feature type="compositionally biased region" description="Polar residues" evidence="10">
    <location>
        <begin position="704"/>
        <end position="713"/>
    </location>
</feature>
<evidence type="ECO:0000256" key="7">
    <source>
        <dbReference type="ARBA" id="ARBA00022771"/>
    </source>
</evidence>
<feature type="compositionally biased region" description="Basic and acidic residues" evidence="10">
    <location>
        <begin position="163"/>
        <end position="172"/>
    </location>
</feature>
<evidence type="ECO:0000256" key="8">
    <source>
        <dbReference type="ARBA" id="ARBA00022833"/>
    </source>
</evidence>
<dbReference type="GO" id="GO:0008270">
    <property type="term" value="F:zinc ion binding"/>
    <property type="evidence" value="ECO:0007669"/>
    <property type="project" value="UniProtKB-KW"/>
</dbReference>
<feature type="compositionally biased region" description="Polar residues" evidence="10">
    <location>
        <begin position="19"/>
        <end position="30"/>
    </location>
</feature>
<dbReference type="SUPFAM" id="SSF57850">
    <property type="entry name" value="RING/U-box"/>
    <property type="match status" value="1"/>
</dbReference>
<dbReference type="Pfam" id="PF01661">
    <property type="entry name" value="Macro"/>
    <property type="match status" value="2"/>
</dbReference>
<dbReference type="GO" id="GO:0007219">
    <property type="term" value="P:Notch signaling pathway"/>
    <property type="evidence" value="ECO:0007669"/>
    <property type="project" value="InterPro"/>
</dbReference>
<dbReference type="PANTHER" id="PTHR12622">
    <property type="entry name" value="DELTEX-RELATED"/>
    <property type="match status" value="1"/>
</dbReference>
<evidence type="ECO:0000256" key="6">
    <source>
        <dbReference type="ARBA" id="ARBA00022723"/>
    </source>
</evidence>
<dbReference type="PROSITE" id="PS00518">
    <property type="entry name" value="ZF_RING_1"/>
    <property type="match status" value="1"/>
</dbReference>
<keyword evidence="5" id="KW-0808">Transferase</keyword>
<dbReference type="PROSITE" id="PS51154">
    <property type="entry name" value="MACRO"/>
    <property type="match status" value="2"/>
</dbReference>
<dbReference type="Gene3D" id="3.30.40.10">
    <property type="entry name" value="Zinc/RING finger domain, C3HC4 (zinc finger)"/>
    <property type="match status" value="1"/>
</dbReference>
<comment type="caution">
    <text evidence="13">The sequence shown here is derived from an EMBL/GenBank/DDBJ whole genome shotgun (WGS) entry which is preliminary data.</text>
</comment>
<evidence type="ECO:0000256" key="5">
    <source>
        <dbReference type="ARBA" id="ARBA00022679"/>
    </source>
</evidence>
<evidence type="ECO:0000256" key="2">
    <source>
        <dbReference type="ARBA" id="ARBA00004906"/>
    </source>
</evidence>
<evidence type="ECO:0000256" key="4">
    <source>
        <dbReference type="ARBA" id="ARBA00012483"/>
    </source>
</evidence>
<evidence type="ECO:0000259" key="12">
    <source>
        <dbReference type="PROSITE" id="PS51154"/>
    </source>
</evidence>
<proteinExistence type="inferred from homology"/>
<dbReference type="InterPro" id="IPR001841">
    <property type="entry name" value="Znf_RING"/>
</dbReference>
<evidence type="ECO:0000256" key="3">
    <source>
        <dbReference type="ARBA" id="ARBA00009413"/>
    </source>
</evidence>
<keyword evidence="7 9" id="KW-0863">Zinc-finger</keyword>
<feature type="domain" description="RING-type" evidence="11">
    <location>
        <begin position="902"/>
        <end position="941"/>
    </location>
</feature>
<comment type="catalytic activity">
    <reaction evidence="1">
        <text>S-ubiquitinyl-[E2 ubiquitin-conjugating enzyme]-L-cysteine + [acceptor protein]-L-lysine = [E2 ubiquitin-conjugating enzyme]-L-cysteine + N(6)-ubiquitinyl-[acceptor protein]-L-lysine.</text>
        <dbReference type="EC" id="2.3.2.27"/>
    </reaction>
</comment>
<dbReference type="InterPro" id="IPR002589">
    <property type="entry name" value="Macro_dom"/>
</dbReference>
<dbReference type="PROSITE" id="PS50089">
    <property type="entry name" value="ZF_RING_2"/>
    <property type="match status" value="1"/>
</dbReference>
<feature type="domain" description="Macro" evidence="12">
    <location>
        <begin position="170"/>
        <end position="361"/>
    </location>
</feature>
<dbReference type="SMART" id="SM00506">
    <property type="entry name" value="A1pp"/>
    <property type="match status" value="2"/>
</dbReference>
<evidence type="ECO:0000259" key="11">
    <source>
        <dbReference type="PROSITE" id="PS50089"/>
    </source>
</evidence>
<dbReference type="AlphaFoldDB" id="A0AA88YBF7"/>
<dbReference type="Pfam" id="PF18102">
    <property type="entry name" value="DTC"/>
    <property type="match status" value="1"/>
</dbReference>
<evidence type="ECO:0000256" key="1">
    <source>
        <dbReference type="ARBA" id="ARBA00000900"/>
    </source>
</evidence>
<dbReference type="EMBL" id="VSWD01000007">
    <property type="protein sequence ID" value="KAK3098184.1"/>
    <property type="molecule type" value="Genomic_DNA"/>
</dbReference>
<dbReference type="InterPro" id="IPR039398">
    <property type="entry name" value="Deltex_fam"/>
</dbReference>
<comment type="pathway">
    <text evidence="2">Protein modification; protein ubiquitination.</text>
</comment>